<evidence type="ECO:0000313" key="2">
    <source>
        <dbReference type="EMBL" id="KAK2558235.1"/>
    </source>
</evidence>
<feature type="compositionally biased region" description="Polar residues" evidence="1">
    <location>
        <begin position="17"/>
        <end position="27"/>
    </location>
</feature>
<organism evidence="2 3">
    <name type="scientific">Acropora cervicornis</name>
    <name type="common">Staghorn coral</name>
    <dbReference type="NCBI Taxonomy" id="6130"/>
    <lineage>
        <taxon>Eukaryota</taxon>
        <taxon>Metazoa</taxon>
        <taxon>Cnidaria</taxon>
        <taxon>Anthozoa</taxon>
        <taxon>Hexacorallia</taxon>
        <taxon>Scleractinia</taxon>
        <taxon>Astrocoeniina</taxon>
        <taxon>Acroporidae</taxon>
        <taxon>Acropora</taxon>
    </lineage>
</organism>
<proteinExistence type="predicted"/>
<evidence type="ECO:0000313" key="3">
    <source>
        <dbReference type="Proteomes" id="UP001249851"/>
    </source>
</evidence>
<gene>
    <name evidence="2" type="ORF">P5673_019357</name>
</gene>
<reference evidence="2" key="1">
    <citation type="journal article" date="2023" name="G3 (Bethesda)">
        <title>Whole genome assembly and annotation of the endangered Caribbean coral Acropora cervicornis.</title>
        <authorList>
            <person name="Selwyn J.D."/>
            <person name="Vollmer S.V."/>
        </authorList>
    </citation>
    <scope>NUCLEOTIDE SEQUENCE</scope>
    <source>
        <strain evidence="2">K2</strain>
    </source>
</reference>
<comment type="caution">
    <text evidence="2">The sequence shown here is derived from an EMBL/GenBank/DDBJ whole genome shotgun (WGS) entry which is preliminary data.</text>
</comment>
<sequence length="65" mass="7254">MNIRPLFTTEPSKKSSLRMQNASSNLKSVPGHTRGILCDSWAGEDKANSNNGMATRECWQRPFEA</sequence>
<feature type="region of interest" description="Disordered" evidence="1">
    <location>
        <begin position="1"/>
        <end position="29"/>
    </location>
</feature>
<accession>A0AAD9QCA3</accession>
<reference evidence="2" key="2">
    <citation type="journal article" date="2023" name="Science">
        <title>Genomic signatures of disease resistance in endangered staghorn corals.</title>
        <authorList>
            <person name="Vollmer S.V."/>
            <person name="Selwyn J.D."/>
            <person name="Despard B.A."/>
            <person name="Roesel C.L."/>
        </authorList>
    </citation>
    <scope>NUCLEOTIDE SEQUENCE</scope>
    <source>
        <strain evidence="2">K2</strain>
    </source>
</reference>
<dbReference type="Proteomes" id="UP001249851">
    <property type="component" value="Unassembled WGS sequence"/>
</dbReference>
<name>A0AAD9QCA3_ACRCE</name>
<dbReference type="EMBL" id="JARQWQ010000045">
    <property type="protein sequence ID" value="KAK2558235.1"/>
    <property type="molecule type" value="Genomic_DNA"/>
</dbReference>
<protein>
    <submittedName>
        <fullName evidence="2">Uncharacterized protein</fullName>
    </submittedName>
</protein>
<dbReference type="AlphaFoldDB" id="A0AAD9QCA3"/>
<keyword evidence="3" id="KW-1185">Reference proteome</keyword>
<evidence type="ECO:0000256" key="1">
    <source>
        <dbReference type="SAM" id="MobiDB-lite"/>
    </source>
</evidence>